<sequence length="763" mass="87485">MSDKPLRVMWLLNHGAARKFEIPMLKAMGINEIFLPKSFPQEIGFRSASIDYSEDDNLTVPRDELEILNAQNWYKSPTKEAWAIANKHFDICFFICQSLGFMSEVSRSFQGAAIWRAYGQPVDVNYSVVVRAMMHGSQSVQRLGRRLWFGIAYEHLANVEPLYLQRRKVFLPLGLSNCSINDIWKGREKVIFFVCPDIGPSSYYGQIYNDFTRDFGDFPYKVGGAQPIEVDDPNVLGFVTHEEHDKNMRECRLMFYHSREPNHIHYHPYEAIRVGMPLVFMSGGILDRMGGIGLPGRCQTIAEAKDKIRRILNDDVDLIRRIRETQAVMLEPMHADRCVDAWRVGMDKIISDLALIRLEQRPLPIKRKKIAVIVPVEYRGGSLRGAKLIAQAIFSGSRDWGEPVDVILLHLESADSYQDEDFKDISPEIQRRAFCWESLDHPRARRAMRYAGHDGWEPTYNKYLCVDDGIKQLLDCDAWVVVSDRVSAPLLPLKPCLFVVYDYLQRYEDNSTIRDSAFIDAVRLAQKVIVTTEFTKRDVIQYAGVDHERVVKLPMLATDFSDEKLGAITRRSDTKPYFVWTTNAAAHKNHENAFKALGFYYDSLDGKMDCHITGVSTKKLLKSDAAHLRGAIKLVKSSEALKKNVHFLGELPDFEYRYVLGNAAFLWHTAKIDNGTFSAIEAAYLNVPTLSSDYPAMREIDEQFSLNLEWMDSSDYREMGRKLKEMELTHLSRSATLPGVARLSEQHVEKLGVKYWEVIRECL</sequence>
<evidence type="ECO:0000313" key="5">
    <source>
        <dbReference type="Proteomes" id="UP000434925"/>
    </source>
</evidence>
<dbReference type="EMBL" id="VZPO01000001">
    <property type="protein sequence ID" value="KAB0508736.1"/>
    <property type="molecule type" value="Genomic_DNA"/>
</dbReference>
<dbReference type="PANTHER" id="PTHR46401">
    <property type="entry name" value="GLYCOSYLTRANSFERASE WBBK-RELATED"/>
    <property type="match status" value="1"/>
</dbReference>
<evidence type="ECO:0000259" key="1">
    <source>
        <dbReference type="Pfam" id="PF00534"/>
    </source>
</evidence>
<organism evidence="3 4">
    <name type="scientific">Pseudomonas lini</name>
    <dbReference type="NCBI Taxonomy" id="163011"/>
    <lineage>
        <taxon>Bacteria</taxon>
        <taxon>Pseudomonadati</taxon>
        <taxon>Pseudomonadota</taxon>
        <taxon>Gammaproteobacteria</taxon>
        <taxon>Pseudomonadales</taxon>
        <taxon>Pseudomonadaceae</taxon>
        <taxon>Pseudomonas</taxon>
    </lineage>
</organism>
<reference evidence="2 5" key="3">
    <citation type="submission" date="2019-09" db="EMBL/GenBank/DDBJ databases">
        <title>Draft genome sequences of 48 bacterial type strains from the CCUG.</title>
        <authorList>
            <person name="Tunovic T."/>
            <person name="Pineiro-Iglesias B."/>
            <person name="Unosson C."/>
            <person name="Inganas E."/>
            <person name="Ohlen M."/>
            <person name="Cardew S."/>
            <person name="Jensie-Markopoulos S."/>
            <person name="Salva-Serra F."/>
            <person name="Jaen-Luchoro D."/>
            <person name="Karlsson R."/>
            <person name="Svensson-Stadler L."/>
            <person name="Chun J."/>
            <person name="Moore E."/>
        </authorList>
    </citation>
    <scope>NUCLEOTIDE SEQUENCE [LARGE SCALE GENOMIC DNA]</scope>
    <source>
        <strain evidence="2 5">CCUG 51522</strain>
    </source>
</reference>
<dbReference type="Proteomes" id="UP000434925">
    <property type="component" value="Unassembled WGS sequence"/>
</dbReference>
<feature type="domain" description="Glycosyl transferase family 1" evidence="1">
    <location>
        <begin position="568"/>
        <end position="716"/>
    </location>
</feature>
<dbReference type="InterPro" id="IPR001296">
    <property type="entry name" value="Glyco_trans_1"/>
</dbReference>
<keyword evidence="4" id="KW-1185">Reference proteome</keyword>
<accession>A0A0J6K9S9</accession>
<dbReference type="RefSeq" id="WP_048395888.1">
    <property type="nucleotide sequence ID" value="NZ_JYLB01000004.1"/>
</dbReference>
<dbReference type="SUPFAM" id="SSF53756">
    <property type="entry name" value="UDP-Glycosyltransferase/glycogen phosphorylase"/>
    <property type="match status" value="1"/>
</dbReference>
<dbReference type="Proteomes" id="UP000182814">
    <property type="component" value="Chromosome I"/>
</dbReference>
<reference evidence="3" key="2">
    <citation type="submission" date="2016-10" db="EMBL/GenBank/DDBJ databases">
        <authorList>
            <person name="de Groot N.N."/>
        </authorList>
    </citation>
    <scope>NUCLEOTIDE SEQUENCE [LARGE SCALE GENOMIC DNA]</scope>
    <source>
        <strain evidence="3">BS3782</strain>
    </source>
</reference>
<reference evidence="4" key="1">
    <citation type="submission" date="2016-10" db="EMBL/GenBank/DDBJ databases">
        <authorList>
            <person name="Varghese N."/>
            <person name="Submissions S."/>
        </authorList>
    </citation>
    <scope>NUCLEOTIDE SEQUENCE [LARGE SCALE GENOMIC DNA]</scope>
    <source>
        <strain evidence="4">BS3782</strain>
    </source>
</reference>
<name>A0A0J6K9S9_9PSED</name>
<dbReference type="PANTHER" id="PTHR46401:SF8">
    <property type="entry name" value="BLL6006 PROTEIN"/>
    <property type="match status" value="1"/>
</dbReference>
<gene>
    <name evidence="2" type="ORF">F7R14_03595</name>
    <name evidence="3" type="ORF">SAMN04490191_2748</name>
</gene>
<proteinExistence type="predicted"/>
<dbReference type="Gene3D" id="3.40.50.2000">
    <property type="entry name" value="Glycogen Phosphorylase B"/>
    <property type="match status" value="1"/>
</dbReference>
<dbReference type="Pfam" id="PF00534">
    <property type="entry name" value="Glycos_transf_1"/>
    <property type="match status" value="1"/>
</dbReference>
<dbReference type="EMBL" id="LT629746">
    <property type="protein sequence ID" value="SDS95143.1"/>
    <property type="molecule type" value="Genomic_DNA"/>
</dbReference>
<evidence type="ECO:0000313" key="4">
    <source>
        <dbReference type="Proteomes" id="UP000182814"/>
    </source>
</evidence>
<protein>
    <submittedName>
        <fullName evidence="3">Glycosyltransferase involved in cell wall bisynthesis</fullName>
    </submittedName>
    <submittedName>
        <fullName evidence="2">Glycosytransferase</fullName>
    </submittedName>
</protein>
<dbReference type="AlphaFoldDB" id="A0A0J6K9S9"/>
<dbReference type="GO" id="GO:0016757">
    <property type="term" value="F:glycosyltransferase activity"/>
    <property type="evidence" value="ECO:0007669"/>
    <property type="project" value="InterPro"/>
</dbReference>
<evidence type="ECO:0000313" key="2">
    <source>
        <dbReference type="EMBL" id="KAB0508736.1"/>
    </source>
</evidence>
<dbReference type="PATRIC" id="fig|163011.3.peg.4169"/>
<evidence type="ECO:0000313" key="3">
    <source>
        <dbReference type="EMBL" id="SDS95143.1"/>
    </source>
</evidence>
<keyword evidence="3" id="KW-0808">Transferase</keyword>